<comment type="caution">
    <text evidence="1">The sequence shown here is derived from an EMBL/GenBank/DDBJ whole genome shotgun (WGS) entry which is preliminary data.</text>
</comment>
<reference evidence="1" key="1">
    <citation type="submission" date="2021-03" db="EMBL/GenBank/DDBJ databases">
        <title>Draft genome sequence of rust myrtle Austropuccinia psidii MF-1, a brazilian biotype.</title>
        <authorList>
            <person name="Quecine M.C."/>
            <person name="Pachon D.M.R."/>
            <person name="Bonatelli M.L."/>
            <person name="Correr F.H."/>
            <person name="Franceschini L.M."/>
            <person name="Leite T.F."/>
            <person name="Margarido G.R.A."/>
            <person name="Almeida C.A."/>
            <person name="Ferrarezi J.A."/>
            <person name="Labate C.A."/>
        </authorList>
    </citation>
    <scope>NUCLEOTIDE SEQUENCE</scope>
    <source>
        <strain evidence="1">MF-1</strain>
    </source>
</reference>
<evidence type="ECO:0000313" key="2">
    <source>
        <dbReference type="Proteomes" id="UP000765509"/>
    </source>
</evidence>
<dbReference type="Proteomes" id="UP000765509">
    <property type="component" value="Unassembled WGS sequence"/>
</dbReference>
<organism evidence="1 2">
    <name type="scientific">Austropuccinia psidii MF-1</name>
    <dbReference type="NCBI Taxonomy" id="1389203"/>
    <lineage>
        <taxon>Eukaryota</taxon>
        <taxon>Fungi</taxon>
        <taxon>Dikarya</taxon>
        <taxon>Basidiomycota</taxon>
        <taxon>Pucciniomycotina</taxon>
        <taxon>Pucciniomycetes</taxon>
        <taxon>Pucciniales</taxon>
        <taxon>Sphaerophragmiaceae</taxon>
        <taxon>Austropuccinia</taxon>
    </lineage>
</organism>
<evidence type="ECO:0000313" key="1">
    <source>
        <dbReference type="EMBL" id="MBW0467436.1"/>
    </source>
</evidence>
<proteinExistence type="predicted"/>
<dbReference type="AlphaFoldDB" id="A0A9Q3BM89"/>
<name>A0A9Q3BM89_9BASI</name>
<accession>A0A9Q3BM89</accession>
<keyword evidence="2" id="KW-1185">Reference proteome</keyword>
<gene>
    <name evidence="1" type="ORF">O181_007151</name>
</gene>
<dbReference type="EMBL" id="AVOT02001582">
    <property type="protein sequence ID" value="MBW0467436.1"/>
    <property type="molecule type" value="Genomic_DNA"/>
</dbReference>
<protein>
    <submittedName>
        <fullName evidence="1">Uncharacterized protein</fullName>
    </submittedName>
</protein>
<sequence length="127" mass="14173">MSELPENIPLCIVDSSESPSLFITHHRKWAIDLPSFLSFEWNFFNIDSPKVEHPIFGCCFLNNFNPFIYFKNGLITYNTNHKDSNGLTPSYSGGSSTGFNSVSLVGELETPSLPSSVYITPIIPSYS</sequence>